<evidence type="ECO:0000256" key="6">
    <source>
        <dbReference type="ARBA" id="ARBA00023136"/>
    </source>
</evidence>
<feature type="transmembrane region" description="Helical" evidence="9">
    <location>
        <begin position="227"/>
        <end position="248"/>
    </location>
</feature>
<organism evidence="11">
    <name type="scientific">Calophya schini</name>
    <dbReference type="NCBI Taxonomy" id="121824"/>
    <lineage>
        <taxon>Eukaryota</taxon>
        <taxon>Metazoa</taxon>
        <taxon>Ecdysozoa</taxon>
        <taxon>Arthropoda</taxon>
        <taxon>Hexapoda</taxon>
        <taxon>Insecta</taxon>
        <taxon>Pterygota</taxon>
        <taxon>Neoptera</taxon>
        <taxon>Paraneoptera</taxon>
        <taxon>Hemiptera</taxon>
        <taxon>Sternorrhyncha</taxon>
        <taxon>Psylloidea</taxon>
        <taxon>Calophyidae</taxon>
        <taxon>Calophya</taxon>
    </lineage>
</organism>
<dbReference type="GO" id="GO:0042773">
    <property type="term" value="P:ATP synthesis coupled electron transport"/>
    <property type="evidence" value="ECO:0007669"/>
    <property type="project" value="InterPro"/>
</dbReference>
<evidence type="ECO:0000259" key="10">
    <source>
        <dbReference type="Pfam" id="PF00361"/>
    </source>
</evidence>
<reference evidence="11" key="1">
    <citation type="submission" date="2017-07" db="EMBL/GenBank/DDBJ databases">
        <authorList>
            <person name="Sun Z.S."/>
            <person name="Albrecht U."/>
            <person name="Echele G."/>
            <person name="Lee C.C."/>
        </authorList>
    </citation>
    <scope>NUCLEOTIDE SEQUENCE</scope>
</reference>
<feature type="transmembrane region" description="Helical" evidence="9">
    <location>
        <begin position="33"/>
        <end position="53"/>
    </location>
</feature>
<keyword evidence="5 9" id="KW-1133">Transmembrane helix</keyword>
<evidence type="ECO:0000256" key="9">
    <source>
        <dbReference type="SAM" id="Phobius"/>
    </source>
</evidence>
<comment type="catalytic activity">
    <reaction evidence="8">
        <text>a ubiquinone + NADH + 5 H(+)(in) = a ubiquinol + NAD(+) + 4 H(+)(out)</text>
        <dbReference type="Rhea" id="RHEA:29091"/>
        <dbReference type="Rhea" id="RHEA-COMP:9565"/>
        <dbReference type="Rhea" id="RHEA-COMP:9566"/>
        <dbReference type="ChEBI" id="CHEBI:15378"/>
        <dbReference type="ChEBI" id="CHEBI:16389"/>
        <dbReference type="ChEBI" id="CHEBI:17976"/>
        <dbReference type="ChEBI" id="CHEBI:57540"/>
        <dbReference type="ChEBI" id="CHEBI:57945"/>
        <dbReference type="EC" id="7.1.1.2"/>
    </reaction>
</comment>
<dbReference type="GO" id="GO:0015990">
    <property type="term" value="P:electron transport coupled proton transport"/>
    <property type="evidence" value="ECO:0007669"/>
    <property type="project" value="TreeGrafter"/>
</dbReference>
<feature type="transmembrane region" description="Helical" evidence="9">
    <location>
        <begin position="519"/>
        <end position="538"/>
    </location>
</feature>
<dbReference type="GO" id="GO:0016020">
    <property type="term" value="C:membrane"/>
    <property type="evidence" value="ECO:0007669"/>
    <property type="project" value="UniProtKB-SubCell"/>
</dbReference>
<feature type="transmembrane region" description="Helical" evidence="9">
    <location>
        <begin position="363"/>
        <end position="382"/>
    </location>
</feature>
<feature type="domain" description="NADH:quinone oxidoreductase/Mrp antiporter transmembrane" evidence="10">
    <location>
        <begin position="105"/>
        <end position="370"/>
    </location>
</feature>
<evidence type="ECO:0000256" key="7">
    <source>
        <dbReference type="ARBA" id="ARBA00031027"/>
    </source>
</evidence>
<evidence type="ECO:0000256" key="1">
    <source>
        <dbReference type="ARBA" id="ARBA00003257"/>
    </source>
</evidence>
<feature type="transmembrane region" description="Helical" evidence="9">
    <location>
        <begin position="260"/>
        <end position="282"/>
    </location>
</feature>
<dbReference type="EMBL" id="MF431591">
    <property type="protein sequence ID" value="ATN42480.1"/>
    <property type="molecule type" value="Genomic_DNA"/>
</dbReference>
<evidence type="ECO:0000256" key="5">
    <source>
        <dbReference type="ARBA" id="ARBA00022989"/>
    </source>
</evidence>
<feature type="transmembrane region" description="Helical" evidence="9">
    <location>
        <begin position="149"/>
        <end position="167"/>
    </location>
</feature>
<geneLocation type="mitochondrion" evidence="11"/>
<comment type="function">
    <text evidence="1">Core subunit of the mitochondrial membrane respiratory chain NADH dehydrogenase (Complex I) that is believed to belong to the minimal assembly required for catalysis. Complex I functions in the transfer of electrons from NADH to the respiratory chain. The immediate electron acceptor for the enzyme is believed to be ubiquinone.</text>
</comment>
<evidence type="ECO:0000256" key="2">
    <source>
        <dbReference type="ARBA" id="ARBA00004141"/>
    </source>
</evidence>
<feature type="transmembrane region" description="Helical" evidence="9">
    <location>
        <begin position="6"/>
        <end position="26"/>
    </location>
</feature>
<keyword evidence="6 9" id="KW-0472">Membrane</keyword>
<dbReference type="InterPro" id="IPR001750">
    <property type="entry name" value="ND/Mrp_TM"/>
</dbReference>
<name>A0A343LDQ5_9HEMI</name>
<dbReference type="PANTHER" id="PTHR42829:SF2">
    <property type="entry name" value="NADH-UBIQUINONE OXIDOREDUCTASE CHAIN 5"/>
    <property type="match status" value="1"/>
</dbReference>
<accession>A0A343LDQ5</accession>
<evidence type="ECO:0000256" key="4">
    <source>
        <dbReference type="ARBA" id="ARBA00022692"/>
    </source>
</evidence>
<dbReference type="EC" id="7.1.1.2" evidence="3"/>
<keyword evidence="4 9" id="KW-0812">Transmembrane</keyword>
<dbReference type="Pfam" id="PF00361">
    <property type="entry name" value="Proton_antipo_M"/>
    <property type="match status" value="1"/>
</dbReference>
<gene>
    <name evidence="11" type="primary">nad5</name>
</gene>
<protein>
    <recommendedName>
        <fullName evidence="3">NADH:ubiquinone reductase (H(+)-translocating)</fullName>
        <ecNumber evidence="3">7.1.1.2</ecNumber>
    </recommendedName>
    <alternativeName>
        <fullName evidence="7">NADH dehydrogenase subunit 5</fullName>
    </alternativeName>
</protein>
<dbReference type="GO" id="GO:0003954">
    <property type="term" value="F:NADH dehydrogenase activity"/>
    <property type="evidence" value="ECO:0007669"/>
    <property type="project" value="TreeGrafter"/>
</dbReference>
<feature type="transmembrane region" description="Helical" evidence="9">
    <location>
        <begin position="59"/>
        <end position="80"/>
    </location>
</feature>
<dbReference type="GO" id="GO:0008137">
    <property type="term" value="F:NADH dehydrogenase (ubiquinone) activity"/>
    <property type="evidence" value="ECO:0007669"/>
    <property type="project" value="UniProtKB-EC"/>
</dbReference>
<dbReference type="PRINTS" id="PR01434">
    <property type="entry name" value="NADHDHGNASE5"/>
</dbReference>
<dbReference type="PANTHER" id="PTHR42829">
    <property type="entry name" value="NADH-UBIQUINONE OXIDOREDUCTASE CHAIN 5"/>
    <property type="match status" value="1"/>
</dbReference>
<dbReference type="AlphaFoldDB" id="A0A343LDQ5"/>
<evidence type="ECO:0000256" key="3">
    <source>
        <dbReference type="ARBA" id="ARBA00012944"/>
    </source>
</evidence>
<dbReference type="InterPro" id="IPR003945">
    <property type="entry name" value="NU5C-like"/>
</dbReference>
<proteinExistence type="predicted"/>
<evidence type="ECO:0000256" key="8">
    <source>
        <dbReference type="ARBA" id="ARBA00049551"/>
    </source>
</evidence>
<keyword evidence="11" id="KW-0496">Mitochondrion</keyword>
<feature type="transmembrane region" description="Helical" evidence="9">
    <location>
        <begin position="464"/>
        <end position="487"/>
    </location>
</feature>
<feature type="transmembrane region" description="Helical" evidence="9">
    <location>
        <begin position="87"/>
        <end position="104"/>
    </location>
</feature>
<feature type="transmembrane region" description="Helical" evidence="9">
    <location>
        <begin position="288"/>
        <end position="312"/>
    </location>
</feature>
<feature type="transmembrane region" description="Helical" evidence="9">
    <location>
        <begin position="324"/>
        <end position="343"/>
    </location>
</feature>
<sequence length="539" mass="61467">MKMSKFYFISVLMIFISSLIFMNFYYFLLKNMVVLIEFQLLCINSILYSYIFYIDWMCLVFMFIVITISSLIMVYSSGYIQVECHKFMWLTVLFILFMLIMIMSPSIIGVLLGWDGLGIISYCLVIYYQSSDAFNSGFITAATNRLGDAMLILSVVWVSMNGMFMAWEIPQEIGFFLVACLTKSAQFPFSAWLPAAMAAPTPISSLVHSSTLVTAGVYMMIRFYNSYAGTSLMIFLLLLSSFTIFIAGIMSLKEMDMKRLIALSTLGQLGFMMLVLSIGYVYVSFFHLLIHALFKALLFMSAGFIIHSSLGIQDLRKMGSINSTLIIKVALIVSSASLMGMPFTAGFYSKDSILELVLCSNGGLGLGIFILSMAMITVSYSLRMITYLSSCKGWFIWMSSNWSLGVPVYLLCSLNIILGFFLNLFISDLYFICMSLVSKLLPLLMVFFGLLWGGISWFKFNYLYFFLNLFYLSSLTKTLMVIMFYFFKMYKLMDQGWLEGSMKNLKLNMIMSSSWMKNYLTDFFYFSCLGLMILFLVLV</sequence>
<comment type="subcellular location">
    <subcellularLocation>
        <location evidence="2">Membrane</location>
        <topology evidence="2">Multi-pass membrane protein</topology>
    </subcellularLocation>
</comment>
<evidence type="ECO:0000313" key="11">
    <source>
        <dbReference type="EMBL" id="ATN42480.1"/>
    </source>
</evidence>
<feature type="transmembrane region" description="Helical" evidence="9">
    <location>
        <begin position="440"/>
        <end position="458"/>
    </location>
</feature>